<comment type="subcellular location">
    <subcellularLocation>
        <location evidence="6 8">Cytoplasm</location>
    </subcellularLocation>
</comment>
<dbReference type="InterPro" id="IPR018101">
    <property type="entry name" value="Transl_elong_Ts_CS"/>
</dbReference>
<dbReference type="Pfam" id="PF00889">
    <property type="entry name" value="EF_TS"/>
    <property type="match status" value="1"/>
</dbReference>
<organism evidence="10 11">
    <name type="scientific">Candidatus Protoclostridium stercorigallinarum</name>
    <dbReference type="NCBI Taxonomy" id="2838741"/>
    <lineage>
        <taxon>Bacteria</taxon>
        <taxon>Bacillati</taxon>
        <taxon>Bacillota</taxon>
        <taxon>Clostridia</taxon>
        <taxon>Candidatus Protoclostridium</taxon>
    </lineage>
</organism>
<dbReference type="Gene3D" id="1.10.8.10">
    <property type="entry name" value="DNA helicase RuvA subunit, C-terminal domain"/>
    <property type="match status" value="1"/>
</dbReference>
<comment type="function">
    <text evidence="5 6 7">Associates with the EF-Tu.GDP complex and induces the exchange of GDP to GTP. It remains bound to the aminoacyl-tRNA.EF-Tu.GTP complex up to the GTP hydrolysis stage on the ribosome.</text>
</comment>
<keyword evidence="4 6" id="KW-0648">Protein biosynthesis</keyword>
<protein>
    <recommendedName>
        <fullName evidence="2 6">Elongation factor Ts</fullName>
        <shortName evidence="6">EF-Ts</shortName>
    </recommendedName>
</protein>
<evidence type="ECO:0000256" key="6">
    <source>
        <dbReference type="HAMAP-Rule" id="MF_00050"/>
    </source>
</evidence>
<feature type="region of interest" description="Involved in Mg(2+) ion dislocation from EF-Tu" evidence="6">
    <location>
        <begin position="79"/>
        <end position="82"/>
    </location>
</feature>
<dbReference type="FunFam" id="1.10.8.10:FF:000001">
    <property type="entry name" value="Elongation factor Ts"/>
    <property type="match status" value="1"/>
</dbReference>
<accession>A0A9D1TRC4</accession>
<dbReference type="CDD" id="cd14275">
    <property type="entry name" value="UBA_EF-Ts"/>
    <property type="match status" value="1"/>
</dbReference>
<dbReference type="InterPro" id="IPR036402">
    <property type="entry name" value="EF-Ts_dimer_sf"/>
</dbReference>
<sequence length="307" mass="33315">MSFTAKDVAELREITGAGMMDCKKALVHTDGDREKAIEYLREIGVSIAAKKASRIASEGLIGGYTDDKTGVLAELNCETDFVANTDGFRALVAKAAKAVADNDPASTEAWLECKVDGMTLTELMNSETSKCGEKITARRFEKFALAGNGVEEIYLHNGGKIGVMLEVETDKPATDEVKTMAHDIAMHIAAFSPSYIYESEVPEEYVAKEKAILLAQAKNDPKNANKPDAILEKMLSGRLQKSLKEICLIEQPFAKDSSITVAQLVANVSKSAGMNIRLVRFVRLVMGEGLEKKTDNLAEEVAKMSGK</sequence>
<dbReference type="PROSITE" id="PS01127">
    <property type="entry name" value="EF_TS_2"/>
    <property type="match status" value="1"/>
</dbReference>
<evidence type="ECO:0000256" key="3">
    <source>
        <dbReference type="ARBA" id="ARBA00022768"/>
    </source>
</evidence>
<dbReference type="InterPro" id="IPR014039">
    <property type="entry name" value="Transl_elong_EFTs/EF1B_dimer"/>
</dbReference>
<dbReference type="EMBL" id="DXHS01000074">
    <property type="protein sequence ID" value="HIW02628.1"/>
    <property type="molecule type" value="Genomic_DNA"/>
</dbReference>
<dbReference type="PROSITE" id="PS01126">
    <property type="entry name" value="EF_TS_1"/>
    <property type="match status" value="1"/>
</dbReference>
<name>A0A9D1TRC4_9FIRM</name>
<dbReference type="GO" id="GO:0003746">
    <property type="term" value="F:translation elongation factor activity"/>
    <property type="evidence" value="ECO:0007669"/>
    <property type="project" value="UniProtKB-UniRule"/>
</dbReference>
<reference evidence="10" key="2">
    <citation type="submission" date="2021-04" db="EMBL/GenBank/DDBJ databases">
        <authorList>
            <person name="Gilroy R."/>
        </authorList>
    </citation>
    <scope>NUCLEOTIDE SEQUENCE</scope>
    <source>
        <strain evidence="10">12435</strain>
    </source>
</reference>
<evidence type="ECO:0000256" key="2">
    <source>
        <dbReference type="ARBA" id="ARBA00016956"/>
    </source>
</evidence>
<feature type="domain" description="Translation elongation factor EFTs/EF1B dimerisation" evidence="9">
    <location>
        <begin position="70"/>
        <end position="288"/>
    </location>
</feature>
<comment type="caution">
    <text evidence="10">The sequence shown here is derived from an EMBL/GenBank/DDBJ whole genome shotgun (WGS) entry which is preliminary data.</text>
</comment>
<keyword evidence="6" id="KW-0963">Cytoplasm</keyword>
<dbReference type="NCBIfam" id="TIGR00116">
    <property type="entry name" value="tsf"/>
    <property type="match status" value="1"/>
</dbReference>
<dbReference type="InterPro" id="IPR009060">
    <property type="entry name" value="UBA-like_sf"/>
</dbReference>
<dbReference type="PANTHER" id="PTHR11741:SF0">
    <property type="entry name" value="ELONGATION FACTOR TS, MITOCHONDRIAL"/>
    <property type="match status" value="1"/>
</dbReference>
<proteinExistence type="inferred from homology"/>
<dbReference type="FunFam" id="1.10.286.20:FF:000001">
    <property type="entry name" value="Elongation factor Ts"/>
    <property type="match status" value="1"/>
</dbReference>
<dbReference type="Proteomes" id="UP000823990">
    <property type="component" value="Unassembled WGS sequence"/>
</dbReference>
<gene>
    <name evidence="6 10" type="primary">tsf</name>
    <name evidence="10" type="ORF">H9892_04745</name>
</gene>
<evidence type="ECO:0000256" key="1">
    <source>
        <dbReference type="ARBA" id="ARBA00005532"/>
    </source>
</evidence>
<evidence type="ECO:0000313" key="11">
    <source>
        <dbReference type="Proteomes" id="UP000823990"/>
    </source>
</evidence>
<evidence type="ECO:0000256" key="4">
    <source>
        <dbReference type="ARBA" id="ARBA00022917"/>
    </source>
</evidence>
<dbReference type="SUPFAM" id="SSF54713">
    <property type="entry name" value="Elongation factor Ts (EF-Ts), dimerisation domain"/>
    <property type="match status" value="2"/>
</dbReference>
<dbReference type="Gene3D" id="3.30.479.20">
    <property type="entry name" value="Elongation factor Ts, dimerisation domain"/>
    <property type="match status" value="2"/>
</dbReference>
<evidence type="ECO:0000256" key="7">
    <source>
        <dbReference type="RuleBase" id="RU000642"/>
    </source>
</evidence>
<evidence type="ECO:0000256" key="5">
    <source>
        <dbReference type="ARBA" id="ARBA00025453"/>
    </source>
</evidence>
<evidence type="ECO:0000256" key="8">
    <source>
        <dbReference type="RuleBase" id="RU000643"/>
    </source>
</evidence>
<dbReference type="HAMAP" id="MF_00050">
    <property type="entry name" value="EF_Ts"/>
    <property type="match status" value="1"/>
</dbReference>
<comment type="similarity">
    <text evidence="1 6 7">Belongs to the EF-Ts family.</text>
</comment>
<dbReference type="GO" id="GO:0005737">
    <property type="term" value="C:cytoplasm"/>
    <property type="evidence" value="ECO:0007669"/>
    <property type="project" value="UniProtKB-SubCell"/>
</dbReference>
<reference evidence="10" key="1">
    <citation type="journal article" date="2021" name="PeerJ">
        <title>Extensive microbial diversity within the chicken gut microbiome revealed by metagenomics and culture.</title>
        <authorList>
            <person name="Gilroy R."/>
            <person name="Ravi A."/>
            <person name="Getino M."/>
            <person name="Pursley I."/>
            <person name="Horton D.L."/>
            <person name="Alikhan N.F."/>
            <person name="Baker D."/>
            <person name="Gharbi K."/>
            <person name="Hall N."/>
            <person name="Watson M."/>
            <person name="Adriaenssens E.M."/>
            <person name="Foster-Nyarko E."/>
            <person name="Jarju S."/>
            <person name="Secka A."/>
            <person name="Antonio M."/>
            <person name="Oren A."/>
            <person name="Chaudhuri R.R."/>
            <person name="La Ragione R."/>
            <person name="Hildebrand F."/>
            <person name="Pallen M.J."/>
        </authorList>
    </citation>
    <scope>NUCLEOTIDE SEQUENCE</scope>
    <source>
        <strain evidence="10">12435</strain>
    </source>
</reference>
<evidence type="ECO:0000259" key="9">
    <source>
        <dbReference type="Pfam" id="PF00889"/>
    </source>
</evidence>
<evidence type="ECO:0000313" key="10">
    <source>
        <dbReference type="EMBL" id="HIW02628.1"/>
    </source>
</evidence>
<dbReference type="AlphaFoldDB" id="A0A9D1TRC4"/>
<dbReference type="PANTHER" id="PTHR11741">
    <property type="entry name" value="ELONGATION FACTOR TS"/>
    <property type="match status" value="1"/>
</dbReference>
<dbReference type="SUPFAM" id="SSF46934">
    <property type="entry name" value="UBA-like"/>
    <property type="match status" value="1"/>
</dbReference>
<dbReference type="Gene3D" id="1.10.286.20">
    <property type="match status" value="1"/>
</dbReference>
<dbReference type="InterPro" id="IPR001816">
    <property type="entry name" value="Transl_elong_EFTs/EF1B"/>
</dbReference>
<keyword evidence="3 6" id="KW-0251">Elongation factor</keyword>